<dbReference type="Pfam" id="PF00185">
    <property type="entry name" value="OTCace"/>
    <property type="match status" value="1"/>
</dbReference>
<dbReference type="PANTHER" id="PTHR45753">
    <property type="entry name" value="ORNITHINE CARBAMOYLTRANSFERASE, MITOCHONDRIAL"/>
    <property type="match status" value="1"/>
</dbReference>
<dbReference type="InterPro" id="IPR006131">
    <property type="entry name" value="Asp_carbamoyltransf_Asp/Orn-bd"/>
</dbReference>
<evidence type="ECO:0000256" key="3">
    <source>
        <dbReference type="ARBA" id="ARBA00022679"/>
    </source>
</evidence>
<evidence type="ECO:0000256" key="4">
    <source>
        <dbReference type="ARBA" id="ARBA00048772"/>
    </source>
</evidence>
<dbReference type="EMBL" id="BARU01005520">
    <property type="protein sequence ID" value="GAH37550.1"/>
    <property type="molecule type" value="Genomic_DNA"/>
</dbReference>
<evidence type="ECO:0000256" key="1">
    <source>
        <dbReference type="ARBA" id="ARBA00007805"/>
    </source>
</evidence>
<reference evidence="7" key="1">
    <citation type="journal article" date="2014" name="Front. Microbiol.">
        <title>High frequency of phylogenetically diverse reductive dehalogenase-homologous genes in deep subseafloor sedimentary metagenomes.</title>
        <authorList>
            <person name="Kawai M."/>
            <person name="Futagami T."/>
            <person name="Toyoda A."/>
            <person name="Takaki Y."/>
            <person name="Nishi S."/>
            <person name="Hori S."/>
            <person name="Arai W."/>
            <person name="Tsubouchi T."/>
            <person name="Morono Y."/>
            <person name="Uchiyama I."/>
            <person name="Ito T."/>
            <person name="Fujiyama A."/>
            <person name="Inagaki F."/>
            <person name="Takami H."/>
        </authorList>
    </citation>
    <scope>NUCLEOTIDE SEQUENCE</scope>
    <source>
        <strain evidence="7">Expedition CK06-06</strain>
    </source>
</reference>
<dbReference type="GO" id="GO:0019240">
    <property type="term" value="P:citrulline biosynthetic process"/>
    <property type="evidence" value="ECO:0007669"/>
    <property type="project" value="TreeGrafter"/>
</dbReference>
<evidence type="ECO:0000259" key="6">
    <source>
        <dbReference type="Pfam" id="PF02729"/>
    </source>
</evidence>
<dbReference type="GO" id="GO:0004585">
    <property type="term" value="F:ornithine carbamoyltransferase activity"/>
    <property type="evidence" value="ECO:0007669"/>
    <property type="project" value="UniProtKB-EC"/>
</dbReference>
<dbReference type="PRINTS" id="PR00102">
    <property type="entry name" value="OTCASE"/>
</dbReference>
<accession>X1FYE2</accession>
<comment type="catalytic activity">
    <reaction evidence="4">
        <text>carbamoyl phosphate + L-ornithine = L-citrulline + phosphate + H(+)</text>
        <dbReference type="Rhea" id="RHEA:19513"/>
        <dbReference type="ChEBI" id="CHEBI:15378"/>
        <dbReference type="ChEBI" id="CHEBI:43474"/>
        <dbReference type="ChEBI" id="CHEBI:46911"/>
        <dbReference type="ChEBI" id="CHEBI:57743"/>
        <dbReference type="ChEBI" id="CHEBI:58228"/>
        <dbReference type="EC" id="2.1.3.3"/>
    </reaction>
</comment>
<name>X1FYE2_9ZZZZ</name>
<dbReference type="PANTHER" id="PTHR45753:SF3">
    <property type="entry name" value="ORNITHINE TRANSCARBAMYLASE, MITOCHONDRIAL"/>
    <property type="match status" value="1"/>
</dbReference>
<dbReference type="InterPro" id="IPR006132">
    <property type="entry name" value="Asp/Orn_carbamoyltranf_P-bd"/>
</dbReference>
<dbReference type="SUPFAM" id="SSF53671">
    <property type="entry name" value="Aspartate/ornithine carbamoyltransferase"/>
    <property type="match status" value="1"/>
</dbReference>
<dbReference type="Gene3D" id="3.40.50.1370">
    <property type="entry name" value="Aspartate/ornithine carbamoyltransferase"/>
    <property type="match status" value="2"/>
</dbReference>
<dbReference type="EC" id="2.1.3.3" evidence="2"/>
<dbReference type="HAMAP" id="MF_01109">
    <property type="entry name" value="OTCase"/>
    <property type="match status" value="1"/>
</dbReference>
<dbReference type="InterPro" id="IPR036901">
    <property type="entry name" value="Asp/Orn_carbamoylTrfase_sf"/>
</dbReference>
<dbReference type="InterPro" id="IPR006130">
    <property type="entry name" value="Asp/Orn_carbamoylTrfase"/>
</dbReference>
<dbReference type="Pfam" id="PF02729">
    <property type="entry name" value="OTCace_N"/>
    <property type="match status" value="1"/>
</dbReference>
<evidence type="ECO:0000313" key="7">
    <source>
        <dbReference type="EMBL" id="GAH37550.1"/>
    </source>
</evidence>
<evidence type="ECO:0000256" key="2">
    <source>
        <dbReference type="ARBA" id="ARBA00013007"/>
    </source>
</evidence>
<dbReference type="InterPro" id="IPR002292">
    <property type="entry name" value="Orn/put_carbamltrans"/>
</dbReference>
<protein>
    <recommendedName>
        <fullName evidence="2">ornithine carbamoyltransferase</fullName>
        <ecNumber evidence="2">2.1.3.3</ecNumber>
    </recommendedName>
</protein>
<dbReference type="AlphaFoldDB" id="X1FYE2"/>
<comment type="similarity">
    <text evidence="1">Belongs to the aspartate/ornithine carbamoyltransferase superfamily. OTCase family.</text>
</comment>
<sequence>MNKDLLSVSDLSPKEISSLMEQALVMKRGDTPCVLAGKTLALLFEKPSLRTKVSFAMAMHQLGGYAIYLSPNEVGLGQREPVADVACVLSRYVDGICARVFSHQTLLSLAEHSSVPVVNALSDWEHPCQTLADLLTIYEMKGKLAGLTLAFVGDGNIVANSLLLASSLVGMNFRFASPPGYEIRQEVLSQGQGFAAHSGSQIQICDEAHEAVKNADVIYTDVWTSMGQEAEAEKRRLAFSGYQVDEKLLSMARGDALFMHPLPAHHGEEISEGLLDNTRSVVFDQAENRLHLQKALLAKMLGGPNSGAINK</sequence>
<gene>
    <name evidence="7" type="ORF">S03H2_10761</name>
</gene>
<dbReference type="GO" id="GO:0042450">
    <property type="term" value="P:L-arginine biosynthetic process via ornithine"/>
    <property type="evidence" value="ECO:0007669"/>
    <property type="project" value="TreeGrafter"/>
</dbReference>
<feature type="domain" description="Aspartate/ornithine carbamoyltransferase Asp/Orn-binding" evidence="5">
    <location>
        <begin position="146"/>
        <end position="298"/>
    </location>
</feature>
<dbReference type="PRINTS" id="PR00100">
    <property type="entry name" value="AOTCASE"/>
</dbReference>
<comment type="caution">
    <text evidence="7">The sequence shown here is derived from an EMBL/GenBank/DDBJ whole genome shotgun (WGS) entry which is preliminary data.</text>
</comment>
<keyword evidence="3" id="KW-0808">Transferase</keyword>
<dbReference type="GO" id="GO:0016597">
    <property type="term" value="F:amino acid binding"/>
    <property type="evidence" value="ECO:0007669"/>
    <property type="project" value="InterPro"/>
</dbReference>
<dbReference type="NCBIfam" id="NF001986">
    <property type="entry name" value="PRK00779.1"/>
    <property type="match status" value="1"/>
</dbReference>
<organism evidence="7">
    <name type="scientific">marine sediment metagenome</name>
    <dbReference type="NCBI Taxonomy" id="412755"/>
    <lineage>
        <taxon>unclassified sequences</taxon>
        <taxon>metagenomes</taxon>
        <taxon>ecological metagenomes</taxon>
    </lineage>
</organism>
<proteinExistence type="inferred from homology"/>
<dbReference type="InterPro" id="IPR024904">
    <property type="entry name" value="OTCase_ArgI"/>
</dbReference>
<dbReference type="FunFam" id="3.40.50.1370:FF:000008">
    <property type="entry name" value="Ornithine carbamoyltransferase"/>
    <property type="match status" value="1"/>
</dbReference>
<evidence type="ECO:0000259" key="5">
    <source>
        <dbReference type="Pfam" id="PF00185"/>
    </source>
</evidence>
<dbReference type="NCBIfam" id="TIGR00658">
    <property type="entry name" value="orni_carb_tr"/>
    <property type="match status" value="1"/>
</dbReference>
<feature type="domain" description="Aspartate/ornithine carbamoyltransferase carbamoyl-P binding" evidence="6">
    <location>
        <begin position="3"/>
        <end position="139"/>
    </location>
</feature>